<feature type="signal peptide" evidence="3">
    <location>
        <begin position="1"/>
        <end position="19"/>
    </location>
</feature>
<dbReference type="RefSeq" id="WP_145444552.1">
    <property type="nucleotide sequence ID" value="NZ_CP036280.1"/>
</dbReference>
<gene>
    <name evidence="4" type="ORF">Pan265_02720</name>
</gene>
<evidence type="ECO:0000256" key="3">
    <source>
        <dbReference type="SAM" id="SignalP"/>
    </source>
</evidence>
<organism evidence="4 5">
    <name type="scientific">Mucisphaera calidilacus</name>
    <dbReference type="NCBI Taxonomy" id="2527982"/>
    <lineage>
        <taxon>Bacteria</taxon>
        <taxon>Pseudomonadati</taxon>
        <taxon>Planctomycetota</taxon>
        <taxon>Phycisphaerae</taxon>
        <taxon>Phycisphaerales</taxon>
        <taxon>Phycisphaeraceae</taxon>
        <taxon>Mucisphaera</taxon>
    </lineage>
</organism>
<keyword evidence="2" id="KW-0472">Membrane</keyword>
<proteinExistence type="predicted"/>
<evidence type="ECO:0000313" key="4">
    <source>
        <dbReference type="EMBL" id="QDU70445.1"/>
    </source>
</evidence>
<protein>
    <submittedName>
        <fullName evidence="4">Uncharacterized protein</fullName>
    </submittedName>
</protein>
<dbReference type="AlphaFoldDB" id="A0A518BU25"/>
<dbReference type="EMBL" id="CP036280">
    <property type="protein sequence ID" value="QDU70445.1"/>
    <property type="molecule type" value="Genomic_DNA"/>
</dbReference>
<feature type="compositionally biased region" description="Gly residues" evidence="1">
    <location>
        <begin position="134"/>
        <end position="154"/>
    </location>
</feature>
<keyword evidence="3" id="KW-0732">Signal</keyword>
<feature type="transmembrane region" description="Helical" evidence="2">
    <location>
        <begin position="170"/>
        <end position="196"/>
    </location>
</feature>
<dbReference type="KEGG" id="mcad:Pan265_02720"/>
<feature type="chain" id="PRO_5021790592" evidence="3">
    <location>
        <begin position="20"/>
        <end position="207"/>
    </location>
</feature>
<keyword evidence="2" id="KW-1133">Transmembrane helix</keyword>
<keyword evidence="5" id="KW-1185">Reference proteome</keyword>
<reference evidence="4 5" key="1">
    <citation type="submission" date="2019-02" db="EMBL/GenBank/DDBJ databases">
        <title>Deep-cultivation of Planctomycetes and their phenomic and genomic characterization uncovers novel biology.</title>
        <authorList>
            <person name="Wiegand S."/>
            <person name="Jogler M."/>
            <person name="Boedeker C."/>
            <person name="Pinto D."/>
            <person name="Vollmers J."/>
            <person name="Rivas-Marin E."/>
            <person name="Kohn T."/>
            <person name="Peeters S.H."/>
            <person name="Heuer A."/>
            <person name="Rast P."/>
            <person name="Oberbeckmann S."/>
            <person name="Bunk B."/>
            <person name="Jeske O."/>
            <person name="Meyerdierks A."/>
            <person name="Storesund J.E."/>
            <person name="Kallscheuer N."/>
            <person name="Luecker S."/>
            <person name="Lage O.M."/>
            <person name="Pohl T."/>
            <person name="Merkel B.J."/>
            <person name="Hornburger P."/>
            <person name="Mueller R.-W."/>
            <person name="Bruemmer F."/>
            <person name="Labrenz M."/>
            <person name="Spormann A.M."/>
            <person name="Op den Camp H."/>
            <person name="Overmann J."/>
            <person name="Amann R."/>
            <person name="Jetten M.S.M."/>
            <person name="Mascher T."/>
            <person name="Medema M.H."/>
            <person name="Devos D.P."/>
            <person name="Kaster A.-K."/>
            <person name="Ovreas L."/>
            <person name="Rohde M."/>
            <person name="Galperin M.Y."/>
            <person name="Jogler C."/>
        </authorList>
    </citation>
    <scope>NUCLEOTIDE SEQUENCE [LARGE SCALE GENOMIC DNA]</scope>
    <source>
        <strain evidence="4 5">Pan265</strain>
    </source>
</reference>
<evidence type="ECO:0000256" key="2">
    <source>
        <dbReference type="SAM" id="Phobius"/>
    </source>
</evidence>
<sequence precursor="true">MMRLITLVMSLWLVSSAQAADIGVTVQDVYQPVEIWDGTQWVEADLYAPIGNKMAALFSSVSPEMPGPTFRAAVETGGDVRQWSMGATAIEDGSHQIEVSWDGSAWDFVSWYTPTSNITQAPTGFNGDIEPGSTPGGGSGGEDPGGEVPGGGGSGGEDEVGFYKVIEPKVLAGGALASLGVAFGVMIALLAGFVVARKFYNYLFKRV</sequence>
<feature type="region of interest" description="Disordered" evidence="1">
    <location>
        <begin position="119"/>
        <end position="154"/>
    </location>
</feature>
<accession>A0A518BU25</accession>
<dbReference type="Proteomes" id="UP000320386">
    <property type="component" value="Chromosome"/>
</dbReference>
<evidence type="ECO:0000313" key="5">
    <source>
        <dbReference type="Proteomes" id="UP000320386"/>
    </source>
</evidence>
<evidence type="ECO:0000256" key="1">
    <source>
        <dbReference type="SAM" id="MobiDB-lite"/>
    </source>
</evidence>
<name>A0A518BU25_9BACT</name>
<keyword evidence="2" id="KW-0812">Transmembrane</keyword>